<feature type="region of interest" description="Disordered" evidence="1">
    <location>
        <begin position="20"/>
        <end position="57"/>
    </location>
</feature>
<dbReference type="Proteomes" id="UP000030755">
    <property type="component" value="Unassembled WGS sequence"/>
</dbReference>
<name>A0A075B336_ROZAC</name>
<evidence type="ECO:0000313" key="3">
    <source>
        <dbReference type="Proteomes" id="UP000030755"/>
    </source>
</evidence>
<proteinExistence type="predicted"/>
<dbReference type="SUPFAM" id="SSF68906">
    <property type="entry name" value="SAP domain"/>
    <property type="match status" value="1"/>
</dbReference>
<dbReference type="HOGENOM" id="CLU_2172500_0_0_1"/>
<dbReference type="OrthoDB" id="3249161at2759"/>
<accession>A0A075B336</accession>
<keyword evidence="3" id="KW-1185">Reference proteome</keyword>
<dbReference type="AlphaFoldDB" id="A0A075B336"/>
<evidence type="ECO:0000256" key="1">
    <source>
        <dbReference type="SAM" id="MobiDB-lite"/>
    </source>
</evidence>
<reference evidence="2 3" key="1">
    <citation type="journal article" date="2013" name="Curr. Biol.">
        <title>Shared signatures of parasitism and phylogenomics unite Cryptomycota and microsporidia.</title>
        <authorList>
            <person name="James T.Y."/>
            <person name="Pelin A."/>
            <person name="Bonen L."/>
            <person name="Ahrendt S."/>
            <person name="Sain D."/>
            <person name="Corradi N."/>
            <person name="Stajich J.E."/>
        </authorList>
    </citation>
    <scope>NUCLEOTIDE SEQUENCE [LARGE SCALE GENOMIC DNA]</scope>
    <source>
        <strain evidence="2 3">CSF55</strain>
    </source>
</reference>
<dbReference type="EMBL" id="KE560384">
    <property type="protein sequence ID" value="EPZ36970.1"/>
    <property type="molecule type" value="Genomic_DNA"/>
</dbReference>
<gene>
    <name evidence="2" type="ORF">O9G_001415</name>
</gene>
<evidence type="ECO:0000313" key="2">
    <source>
        <dbReference type="EMBL" id="EPZ36970.1"/>
    </source>
</evidence>
<dbReference type="Gene3D" id="1.10.720.30">
    <property type="entry name" value="SAP domain"/>
    <property type="match status" value="1"/>
</dbReference>
<organism evidence="2 3">
    <name type="scientific">Rozella allomycis (strain CSF55)</name>
    <dbReference type="NCBI Taxonomy" id="988480"/>
    <lineage>
        <taxon>Eukaryota</taxon>
        <taxon>Fungi</taxon>
        <taxon>Fungi incertae sedis</taxon>
        <taxon>Cryptomycota</taxon>
        <taxon>Cryptomycota incertae sedis</taxon>
        <taxon>Rozella</taxon>
    </lineage>
</organism>
<sequence length="110" mass="12351">MDKRISSLVEEFNTLTGLSNIPNEEKFKATTKKRSANEESKTTKKKKAETNDEPEENVSIDEIVKSAHAKGTLSKLTIPSLKEYLAHVGVKPKKLRKADLLEQVEELLSQ</sequence>
<protein>
    <submittedName>
        <fullName evidence="2">Uncharacterized protein</fullName>
    </submittedName>
</protein>
<dbReference type="InterPro" id="IPR036361">
    <property type="entry name" value="SAP_dom_sf"/>
</dbReference>